<evidence type="ECO:0000313" key="2">
    <source>
        <dbReference type="Proteomes" id="UP000256257"/>
    </source>
</evidence>
<organism evidence="1 2">
    <name type="scientific">Chryseobacterium pennipullorum</name>
    <dbReference type="NCBI Taxonomy" id="2258963"/>
    <lineage>
        <taxon>Bacteria</taxon>
        <taxon>Pseudomonadati</taxon>
        <taxon>Bacteroidota</taxon>
        <taxon>Flavobacteriia</taxon>
        <taxon>Flavobacteriales</taxon>
        <taxon>Weeksellaceae</taxon>
        <taxon>Chryseobacterium group</taxon>
        <taxon>Chryseobacterium</taxon>
    </lineage>
</organism>
<reference evidence="1 2" key="1">
    <citation type="submission" date="2018-06" db="EMBL/GenBank/DDBJ databases">
        <title>Novel Chryseobacterium species.</title>
        <authorList>
            <person name="Newman J."/>
            <person name="Hugo C."/>
            <person name="Oosthuizen L."/>
            <person name="Charimba G."/>
        </authorList>
    </citation>
    <scope>NUCLEOTIDE SEQUENCE [LARGE SCALE GENOMIC DNA]</scope>
    <source>
        <strain evidence="1 2">7_F195</strain>
    </source>
</reference>
<evidence type="ECO:0008006" key="3">
    <source>
        <dbReference type="Google" id="ProtNLM"/>
    </source>
</evidence>
<name>A0A3D9B646_9FLAO</name>
<evidence type="ECO:0000313" key="1">
    <source>
        <dbReference type="EMBL" id="REC49170.1"/>
    </source>
</evidence>
<keyword evidence="2" id="KW-1185">Reference proteome</keyword>
<comment type="caution">
    <text evidence="1">The sequence shown here is derived from an EMBL/GenBank/DDBJ whole genome shotgun (WGS) entry which is preliminary data.</text>
</comment>
<proteinExistence type="predicted"/>
<dbReference type="InterPro" id="IPR014710">
    <property type="entry name" value="RmlC-like_jellyroll"/>
</dbReference>
<gene>
    <name evidence="1" type="ORF">DRF67_04740</name>
</gene>
<dbReference type="Proteomes" id="UP000256257">
    <property type="component" value="Unassembled WGS sequence"/>
</dbReference>
<dbReference type="EMBL" id="QNVV01000003">
    <property type="protein sequence ID" value="REC49170.1"/>
    <property type="molecule type" value="Genomic_DNA"/>
</dbReference>
<protein>
    <recommendedName>
        <fullName evidence="3">Cupin domain-containing protein</fullName>
    </recommendedName>
</protein>
<dbReference type="AlphaFoldDB" id="A0A3D9B646"/>
<sequence length="132" mass="14746">MTMSSKESTGFVPAIRLISNPDGSCAFEKGKMPTLTHIGINVFWVSNQTEEWEKNTHAAPRKQYVVTIKGKVRFKVTDGSTFVIEPGIILLAEDTEGAGHSWDLTEGNEWIRLYIPMGEDADDFFISDDGIY</sequence>
<dbReference type="Gene3D" id="2.60.120.10">
    <property type="entry name" value="Jelly Rolls"/>
    <property type="match status" value="1"/>
</dbReference>
<dbReference type="OrthoDB" id="4205621at2"/>
<accession>A0A3D9B646</accession>